<dbReference type="PANTHER" id="PTHR42756:SF1">
    <property type="entry name" value="TRANSCRIPTIONAL REPRESSOR OF EMRAB OPERON"/>
    <property type="match status" value="1"/>
</dbReference>
<dbReference type="Proteomes" id="UP000199516">
    <property type="component" value="Unassembled WGS sequence"/>
</dbReference>
<dbReference type="GO" id="GO:0003700">
    <property type="term" value="F:DNA-binding transcription factor activity"/>
    <property type="evidence" value="ECO:0007669"/>
    <property type="project" value="InterPro"/>
</dbReference>
<keyword evidence="2 5" id="KW-0238">DNA-binding</keyword>
<dbReference type="GO" id="GO:0003677">
    <property type="term" value="F:DNA binding"/>
    <property type="evidence" value="ECO:0007669"/>
    <property type="project" value="UniProtKB-KW"/>
</dbReference>
<keyword evidence="1" id="KW-0805">Transcription regulation</keyword>
<dbReference type="OrthoDB" id="1904211at2"/>
<dbReference type="RefSeq" id="WP_091659508.1">
    <property type="nucleotide sequence ID" value="NZ_FONT01000002.1"/>
</dbReference>
<keyword evidence="6" id="KW-1185">Reference proteome</keyword>
<dbReference type="PRINTS" id="PR00598">
    <property type="entry name" value="HTHMARR"/>
</dbReference>
<name>A0A1I2C216_9BACI</name>
<gene>
    <name evidence="5" type="ORF">SAMN05192532_102647</name>
</gene>
<reference evidence="5 6" key="1">
    <citation type="submission" date="2016-10" db="EMBL/GenBank/DDBJ databases">
        <authorList>
            <person name="de Groot N.N."/>
        </authorList>
    </citation>
    <scope>NUCLEOTIDE SEQUENCE [LARGE SCALE GENOMIC DNA]</scope>
    <source>
        <strain evidence="5 6">DSM 23995</strain>
    </source>
</reference>
<dbReference type="InterPro" id="IPR036388">
    <property type="entry name" value="WH-like_DNA-bd_sf"/>
</dbReference>
<evidence type="ECO:0000313" key="6">
    <source>
        <dbReference type="Proteomes" id="UP000199516"/>
    </source>
</evidence>
<dbReference type="PANTHER" id="PTHR42756">
    <property type="entry name" value="TRANSCRIPTIONAL REGULATOR, MARR"/>
    <property type="match status" value="1"/>
</dbReference>
<proteinExistence type="predicted"/>
<dbReference type="SUPFAM" id="SSF46785">
    <property type="entry name" value="Winged helix' DNA-binding domain"/>
    <property type="match status" value="1"/>
</dbReference>
<dbReference type="InterPro" id="IPR036390">
    <property type="entry name" value="WH_DNA-bd_sf"/>
</dbReference>
<dbReference type="PROSITE" id="PS50995">
    <property type="entry name" value="HTH_MARR_2"/>
    <property type="match status" value="1"/>
</dbReference>
<dbReference type="Gene3D" id="1.10.10.10">
    <property type="entry name" value="Winged helix-like DNA-binding domain superfamily/Winged helix DNA-binding domain"/>
    <property type="match status" value="1"/>
</dbReference>
<protein>
    <submittedName>
        <fullName evidence="5">DNA-binding transcriptional regulator, MarR family</fullName>
    </submittedName>
</protein>
<dbReference type="EMBL" id="FONT01000002">
    <property type="protein sequence ID" value="SFE62421.1"/>
    <property type="molecule type" value="Genomic_DNA"/>
</dbReference>
<evidence type="ECO:0000259" key="4">
    <source>
        <dbReference type="PROSITE" id="PS50995"/>
    </source>
</evidence>
<dbReference type="AlphaFoldDB" id="A0A1I2C216"/>
<organism evidence="5 6">
    <name type="scientific">Alteribacillus iranensis</name>
    <dbReference type="NCBI Taxonomy" id="930128"/>
    <lineage>
        <taxon>Bacteria</taxon>
        <taxon>Bacillati</taxon>
        <taxon>Bacillota</taxon>
        <taxon>Bacilli</taxon>
        <taxon>Bacillales</taxon>
        <taxon>Bacillaceae</taxon>
        <taxon>Alteribacillus</taxon>
    </lineage>
</organism>
<dbReference type="InterPro" id="IPR000835">
    <property type="entry name" value="HTH_MarR-typ"/>
</dbReference>
<accession>A0A1I2C216</accession>
<dbReference type="STRING" id="930128.SAMN05192532_102647"/>
<evidence type="ECO:0000256" key="1">
    <source>
        <dbReference type="ARBA" id="ARBA00023015"/>
    </source>
</evidence>
<evidence type="ECO:0000313" key="5">
    <source>
        <dbReference type="EMBL" id="SFE62421.1"/>
    </source>
</evidence>
<feature type="domain" description="HTH marR-type" evidence="4">
    <location>
        <begin position="3"/>
        <end position="134"/>
    </location>
</feature>
<dbReference type="SMART" id="SM00347">
    <property type="entry name" value="HTH_MARR"/>
    <property type="match status" value="1"/>
</dbReference>
<sequence>MDRSYLFHALNQKVRQLKKELDDKLQVHDLYYAQWTILYTLSRKGSITQTELWKYLQVEAPTITRTLTRMEEKGWIVRTPGRDKRERLVALTEEALAKLPRIKETIDDTEQQFVTSLSEEEQQKLYHLLEKLGTSKE</sequence>
<evidence type="ECO:0000256" key="3">
    <source>
        <dbReference type="ARBA" id="ARBA00023163"/>
    </source>
</evidence>
<keyword evidence="3" id="KW-0804">Transcription</keyword>
<evidence type="ECO:0000256" key="2">
    <source>
        <dbReference type="ARBA" id="ARBA00023125"/>
    </source>
</evidence>
<dbReference type="Pfam" id="PF01047">
    <property type="entry name" value="MarR"/>
    <property type="match status" value="1"/>
</dbReference>